<dbReference type="Proteomes" id="UP000095544">
    <property type="component" value="Unassembled WGS sequence"/>
</dbReference>
<gene>
    <name evidence="1" type="ORF">ERS852491_00372</name>
</gene>
<organism evidence="1 2">
    <name type="scientific">Faecalicatena contorta</name>
    <dbReference type="NCBI Taxonomy" id="39482"/>
    <lineage>
        <taxon>Bacteria</taxon>
        <taxon>Bacillati</taxon>
        <taxon>Bacillota</taxon>
        <taxon>Clostridia</taxon>
        <taxon>Lachnospirales</taxon>
        <taxon>Lachnospiraceae</taxon>
        <taxon>Faecalicatena</taxon>
    </lineage>
</organism>
<protein>
    <submittedName>
        <fullName evidence="1">Uncharacterized protein</fullName>
    </submittedName>
</protein>
<proteinExistence type="predicted"/>
<reference evidence="1 2" key="1">
    <citation type="submission" date="2015-09" db="EMBL/GenBank/DDBJ databases">
        <authorList>
            <consortium name="Pathogen Informatics"/>
        </authorList>
    </citation>
    <scope>NUCLEOTIDE SEQUENCE [LARGE SCALE GENOMIC DNA]</scope>
    <source>
        <strain evidence="1 2">2789STDY5834876</strain>
    </source>
</reference>
<dbReference type="AlphaFoldDB" id="A0A173ZD85"/>
<evidence type="ECO:0000313" key="1">
    <source>
        <dbReference type="EMBL" id="CUN73168.1"/>
    </source>
</evidence>
<accession>A0A173ZD85</accession>
<dbReference type="EMBL" id="CYZU01000002">
    <property type="protein sequence ID" value="CUN73168.1"/>
    <property type="molecule type" value="Genomic_DNA"/>
</dbReference>
<sequence length="85" mass="9662">MGCASMIEAYPTCVHLNQLGYHAFALNYRCKEHAKAPNPLDDMAYALTYILEAFLLNQINIVEVEKLFYKGSLGKQIFLKSEKAF</sequence>
<name>A0A173ZD85_9FIRM</name>
<dbReference type="Gene3D" id="3.40.50.1820">
    <property type="entry name" value="alpha/beta hydrolase"/>
    <property type="match status" value="1"/>
</dbReference>
<dbReference type="SUPFAM" id="SSF53474">
    <property type="entry name" value="alpha/beta-Hydrolases"/>
    <property type="match status" value="1"/>
</dbReference>
<dbReference type="STRING" id="39482.ERS852491_00372"/>
<evidence type="ECO:0000313" key="2">
    <source>
        <dbReference type="Proteomes" id="UP000095544"/>
    </source>
</evidence>
<dbReference type="InterPro" id="IPR029058">
    <property type="entry name" value="AB_hydrolase_fold"/>
</dbReference>